<sequence>MTSSPPSLEPLVNTATGPPLTELISTILSRPSLDKHPLAVEEGVDTPEQLLQWAEKSPKCEVTTLTVPGKPYDLVQVTPVLRRANDGNSVMQANKLDIRSRGDSFRRALIASGVTLAVPSDRADKVEEKKRKAPSSPDDSDFTHETRETLLLMNGPPLNADANPSIGFMQAMGKMARNLKTQPMRLYTKECAEGEPVAVTWCAPLDSWVINSGGLSLLVKGGQDISDYADDSSHHKAIVAASAWFELLSGKDIDLLRQVLGRFTLFGTFHRQDGPIEPLVENFQFGFTWHGFTVKTIGAASPCVHPEEAASLLQVCGLAQGDEDRGLRVKEVGNGRVLPDALREVHFCGIPESTADGDLIKCEYARTALYLCGGQDYRQVLLADFSETAKFRLLDTMRHELSSLAGRAKNAEAGVKGFQRRCERILDDRLGGSYAFQAYVTLFAKIGHVAQAEGKWNSDTVREDFCDFAREAVNRGDETPKDQSLVVLIHAPPGIVPSSLLTRATEVTSMGMVVEMVRRGGRHVARMRDISVMKWRQKLMSEVKVISVGWDGSVDDVMMRSFETAGRMNLCNADVKFFEMDPEDQVEEITRCYEEAREHRGEGWSLTASTVEELPSMIEELASSRERRIVIVDAPPGYVPRELITDDVAASVETLEKIGRSSGRHVLYAPGWSGGAPVSGVVRVGWNGQVDDILKQAVKRTKWNKSHKLLLKGERRFASAKLDEQTRLIDAWLAQQSQNIPDALSVETVSDRRELRMAVGRLLRQEMGNAAGEKLKTGVSEGHAEAVGLEHSETDPRIREKHESEEEESKPSALPTAGSSASRDQSMEPLNAATVIEAEVVPEGTQETMMSVAEETTDGDVVVPGSTPSAHLPASPGCIVGRPRRSGGSLEVADVHVDASNDVPMGVVRADITANGAPSASVKPDEQVNPPSEKCVAPAGTLTEGETNCSSRGEETKSRRGMVVIIHAPPGVVPRDLLTEDGVPGERQIQKLLDDGGDHIVHACTLGFLFRFKFPHERVAVVKYGWEGAIQDVITRTLAHAGDDDKSTQDERFFASDMSEQGGLFARWYKQASKKSPRGVKTANPASEKALRDAVHRMLGDTPRASRTVLLVLPLGLPGSGASQLFGTMFDKVKVKRVKLLQGKSRVEADGCPDAVVSNAALINARDFAKKGAMDSTALGAALRRASGDFVERNVRRSKQGSTHVVFLDLNHTNTHSVKASAKNFMINGVDVKVLALFMAEVPGTTELASWQYSWSPQGILSCLKRKIDSHGDSEGFDSRMTEHFFELCKRFEKYKCPQTSRLIREVKRVPIVQPVAAVNGEDALRGLEKLLNVRGSFSEDDVQQANDLAGMIESPAVFERSNLDSISDEILSRIAAIASES</sequence>
<evidence type="ECO:0000313" key="2">
    <source>
        <dbReference type="EMBL" id="KAF4682997.1"/>
    </source>
</evidence>
<gene>
    <name evidence="2" type="ORF">FOZ60_009765</name>
</gene>
<dbReference type="Proteomes" id="UP000541610">
    <property type="component" value="Unassembled WGS sequence"/>
</dbReference>
<feature type="region of interest" description="Disordered" evidence="1">
    <location>
        <begin position="121"/>
        <end position="143"/>
    </location>
</feature>
<feature type="compositionally biased region" description="Basic and acidic residues" evidence="1">
    <location>
        <begin position="121"/>
        <end position="130"/>
    </location>
</feature>
<protein>
    <submittedName>
        <fullName evidence="2">Uncharacterized protein</fullName>
    </submittedName>
</protein>
<name>A0A7J6NHQ5_PEROL</name>
<organism evidence="2 3">
    <name type="scientific">Perkinsus olseni</name>
    <name type="common">Perkinsus atlanticus</name>
    <dbReference type="NCBI Taxonomy" id="32597"/>
    <lineage>
        <taxon>Eukaryota</taxon>
        <taxon>Sar</taxon>
        <taxon>Alveolata</taxon>
        <taxon>Perkinsozoa</taxon>
        <taxon>Perkinsea</taxon>
        <taxon>Perkinsida</taxon>
        <taxon>Perkinsidae</taxon>
        <taxon>Perkinsus</taxon>
    </lineage>
</organism>
<reference evidence="2 3" key="1">
    <citation type="submission" date="2020-04" db="EMBL/GenBank/DDBJ databases">
        <title>Perkinsus olseni comparative genomics.</title>
        <authorList>
            <person name="Bogema D.R."/>
        </authorList>
    </citation>
    <scope>NUCLEOTIDE SEQUENCE [LARGE SCALE GENOMIC DNA]</scope>
    <source>
        <strain evidence="2">00978-12</strain>
    </source>
</reference>
<accession>A0A7J6NHQ5</accession>
<feature type="region of interest" description="Disordered" evidence="1">
    <location>
        <begin position="777"/>
        <end position="826"/>
    </location>
</feature>
<dbReference type="EMBL" id="JABANP010000394">
    <property type="protein sequence ID" value="KAF4682997.1"/>
    <property type="molecule type" value="Genomic_DNA"/>
</dbReference>
<feature type="compositionally biased region" description="Basic and acidic residues" evidence="1">
    <location>
        <begin position="782"/>
        <end position="804"/>
    </location>
</feature>
<proteinExistence type="predicted"/>
<evidence type="ECO:0000313" key="3">
    <source>
        <dbReference type="Proteomes" id="UP000541610"/>
    </source>
</evidence>
<comment type="caution">
    <text evidence="2">The sequence shown here is derived from an EMBL/GenBank/DDBJ whole genome shotgun (WGS) entry which is preliminary data.</text>
</comment>
<evidence type="ECO:0000256" key="1">
    <source>
        <dbReference type="SAM" id="MobiDB-lite"/>
    </source>
</evidence>